<keyword evidence="2" id="KW-1185">Reference proteome</keyword>
<protein>
    <submittedName>
        <fullName evidence="1">Uncharacterized protein</fullName>
    </submittedName>
</protein>
<reference evidence="2" key="1">
    <citation type="journal article" date="2019" name="Int. J. Syst. Evol. Microbiol.">
        <title>The Global Catalogue of Microorganisms (GCM) 10K type strain sequencing project: providing services to taxonomists for standard genome sequencing and annotation.</title>
        <authorList>
            <consortium name="The Broad Institute Genomics Platform"/>
            <consortium name="The Broad Institute Genome Sequencing Center for Infectious Disease"/>
            <person name="Wu L."/>
            <person name="Ma J."/>
        </authorList>
    </citation>
    <scope>NUCLEOTIDE SEQUENCE [LARGE SCALE GENOMIC DNA]</scope>
    <source>
        <strain evidence="2">CCUG 64793</strain>
    </source>
</reference>
<dbReference type="RefSeq" id="WP_380744389.1">
    <property type="nucleotide sequence ID" value="NZ_JBHTLI010000001.1"/>
</dbReference>
<accession>A0ABW3NSE1</accession>
<evidence type="ECO:0000313" key="2">
    <source>
        <dbReference type="Proteomes" id="UP001597131"/>
    </source>
</evidence>
<dbReference type="EMBL" id="JBHTLI010000001">
    <property type="protein sequence ID" value="MFD1095555.1"/>
    <property type="molecule type" value="Genomic_DNA"/>
</dbReference>
<sequence>MKRLLSLVAILLFCIGGMAQERTFLIFEFMKVDNSQEADYYETEAFWEKIHKQRVADGSILGWDLWSLLPGGENQGYQYLTVTVFNDPLKMMQAGNGIMESAKKAYPDLSEEEIGNRMNSSAESRDLAVRLFLMVQDKTEDEFEMDLGTITTLDLMKATDGNNEAYEKAEADIFKPLHQKMVDEGAKGDWQLLKVLFPIGSEVYASHITANMFKGMEQYINSMSFDSGLTEADLNNMEKGLETRDMKWVYLARLDRKVR</sequence>
<gene>
    <name evidence="1" type="ORF">ACFQ3Q_07345</name>
</gene>
<organism evidence="1 2">
    <name type="scientific">Salegentibacter chungangensis</name>
    <dbReference type="NCBI Taxonomy" id="1335724"/>
    <lineage>
        <taxon>Bacteria</taxon>
        <taxon>Pseudomonadati</taxon>
        <taxon>Bacteroidota</taxon>
        <taxon>Flavobacteriia</taxon>
        <taxon>Flavobacteriales</taxon>
        <taxon>Flavobacteriaceae</taxon>
        <taxon>Salegentibacter</taxon>
    </lineage>
</organism>
<dbReference type="Proteomes" id="UP001597131">
    <property type="component" value="Unassembled WGS sequence"/>
</dbReference>
<comment type="caution">
    <text evidence="1">The sequence shown here is derived from an EMBL/GenBank/DDBJ whole genome shotgun (WGS) entry which is preliminary data.</text>
</comment>
<proteinExistence type="predicted"/>
<evidence type="ECO:0000313" key="1">
    <source>
        <dbReference type="EMBL" id="MFD1095555.1"/>
    </source>
</evidence>
<name>A0ABW3NSE1_9FLAO</name>